<dbReference type="AlphaFoldDB" id="A0A369WW07"/>
<dbReference type="RefSeq" id="WP_114694816.1">
    <property type="nucleotide sequence ID" value="NZ_QQOH01000001.1"/>
</dbReference>
<feature type="domain" description="DUF2241" evidence="1">
    <location>
        <begin position="4"/>
        <end position="71"/>
    </location>
</feature>
<dbReference type="SUPFAM" id="SSF55021">
    <property type="entry name" value="ACT-like"/>
    <property type="match status" value="2"/>
</dbReference>
<sequence length="134" mass="14638">MSAIIDLELLLRSMSPQLQDTSYVFCRVDGTVAEHLSLDPLATFREDEGLTLVLEQRRALEAGLGFEGVFRMITLSVHSSLNAVGLTAAVSSRLAERDISANVIAAYYHDHIFVPHHQAEAALAALEQLSDDSD</sequence>
<evidence type="ECO:0000313" key="2">
    <source>
        <dbReference type="EMBL" id="RDE25219.1"/>
    </source>
</evidence>
<dbReference type="InterPro" id="IPR018717">
    <property type="entry name" value="DUF2241"/>
</dbReference>
<comment type="caution">
    <text evidence="2">The sequence shown here is derived from an EMBL/GenBank/DDBJ whole genome shotgun (WGS) entry which is preliminary data.</text>
</comment>
<dbReference type="InterPro" id="IPR045865">
    <property type="entry name" value="ACT-like_dom_sf"/>
</dbReference>
<dbReference type="PANTHER" id="PTHR39199:SF1">
    <property type="entry name" value="BLR5128 PROTEIN"/>
    <property type="match status" value="1"/>
</dbReference>
<dbReference type="Proteomes" id="UP000253769">
    <property type="component" value="Unassembled WGS sequence"/>
</dbReference>
<name>A0A369WW07_9GAMM</name>
<evidence type="ECO:0000313" key="3">
    <source>
        <dbReference type="Proteomes" id="UP000253769"/>
    </source>
</evidence>
<dbReference type="PANTHER" id="PTHR39199">
    <property type="entry name" value="BLR5128 PROTEIN"/>
    <property type="match status" value="1"/>
</dbReference>
<accession>A0A369WW07</accession>
<dbReference type="Pfam" id="PF10000">
    <property type="entry name" value="ACT_3"/>
    <property type="match status" value="1"/>
</dbReference>
<organism evidence="2 3">
    <name type="scientific">Motiliproteus coralliicola</name>
    <dbReference type="NCBI Taxonomy" id="2283196"/>
    <lineage>
        <taxon>Bacteria</taxon>
        <taxon>Pseudomonadati</taxon>
        <taxon>Pseudomonadota</taxon>
        <taxon>Gammaproteobacteria</taxon>
        <taxon>Oceanospirillales</taxon>
        <taxon>Oceanospirillaceae</taxon>
        <taxon>Motiliproteus</taxon>
    </lineage>
</organism>
<dbReference type="OrthoDB" id="517867at2"/>
<protein>
    <submittedName>
        <fullName evidence="2">ACT domain-containing protein</fullName>
    </submittedName>
</protein>
<dbReference type="EMBL" id="QQOH01000001">
    <property type="protein sequence ID" value="RDE25219.1"/>
    <property type="molecule type" value="Genomic_DNA"/>
</dbReference>
<keyword evidence="3" id="KW-1185">Reference proteome</keyword>
<dbReference type="Gene3D" id="3.30.2130.10">
    <property type="entry name" value="VC0802-like"/>
    <property type="match status" value="1"/>
</dbReference>
<gene>
    <name evidence="2" type="ORF">DV711_06600</name>
</gene>
<proteinExistence type="predicted"/>
<evidence type="ECO:0000259" key="1">
    <source>
        <dbReference type="Pfam" id="PF10000"/>
    </source>
</evidence>
<reference evidence="2 3" key="1">
    <citation type="submission" date="2018-07" db="EMBL/GenBank/DDBJ databases">
        <title>Motiliproteus coralliicola sp. nov., a bacterium isolated from Coral.</title>
        <authorList>
            <person name="Wang G."/>
        </authorList>
    </citation>
    <scope>NUCLEOTIDE SEQUENCE [LARGE SCALE GENOMIC DNA]</scope>
    <source>
        <strain evidence="2 3">C34</strain>
    </source>
</reference>